<evidence type="ECO:0000313" key="2">
    <source>
        <dbReference type="Proteomes" id="UP000887562"/>
    </source>
</evidence>
<feature type="region of interest" description="Disordered" evidence="1">
    <location>
        <begin position="92"/>
        <end position="113"/>
    </location>
</feature>
<keyword evidence="2" id="KW-1185">Reference proteome</keyword>
<evidence type="ECO:0000313" key="3">
    <source>
        <dbReference type="WBParaSite" id="maker-E.canG7_contigs_3931-snap-gene-0.1-mRNA-1"/>
    </source>
</evidence>
<evidence type="ECO:0000256" key="1">
    <source>
        <dbReference type="SAM" id="MobiDB-lite"/>
    </source>
</evidence>
<sequence>TVQYGDGVDAVIHHLDPEFNAYLRNQDDQLIQFLLQRASIDTTKETGKWSATSIRITLTDWMVSGCSIPPNVVVREVMLASAPMFASLHLAHTEQPVSREEGNFASEGTQKKP</sequence>
<dbReference type="Proteomes" id="UP000887562">
    <property type="component" value="Unplaced"/>
</dbReference>
<proteinExistence type="predicted"/>
<protein>
    <submittedName>
        <fullName evidence="3">Uncharacterized protein</fullName>
    </submittedName>
</protein>
<dbReference type="WBParaSite" id="maker-E.canG7_contigs_3931-snap-gene-0.1-mRNA-1">
    <property type="protein sequence ID" value="maker-E.canG7_contigs_3931-snap-gene-0.1-mRNA-1"/>
    <property type="gene ID" value="EcG7_09668"/>
</dbReference>
<accession>A0A915EYR5</accession>
<dbReference type="AlphaFoldDB" id="A0A915EYR5"/>
<reference evidence="3" key="1">
    <citation type="submission" date="2022-11" db="UniProtKB">
        <authorList>
            <consortium name="WormBaseParasite"/>
        </authorList>
    </citation>
    <scope>IDENTIFICATION</scope>
</reference>
<name>A0A915EYR5_9CEST</name>
<organism evidence="2 3">
    <name type="scientific">Echinococcus canadensis</name>
    <dbReference type="NCBI Taxonomy" id="519352"/>
    <lineage>
        <taxon>Eukaryota</taxon>
        <taxon>Metazoa</taxon>
        <taxon>Spiralia</taxon>
        <taxon>Lophotrochozoa</taxon>
        <taxon>Platyhelminthes</taxon>
        <taxon>Cestoda</taxon>
        <taxon>Eucestoda</taxon>
        <taxon>Cyclophyllidea</taxon>
        <taxon>Taeniidae</taxon>
        <taxon>Echinococcus</taxon>
        <taxon>Echinococcus canadensis group</taxon>
    </lineage>
</organism>